<accession>A0A1I6T515</accession>
<dbReference type="STRING" id="311180.SAMN04488050_105314"/>
<protein>
    <submittedName>
        <fullName evidence="7">Tungstate transport system ATP-binding protein</fullName>
    </submittedName>
</protein>
<evidence type="ECO:0000259" key="6">
    <source>
        <dbReference type="PROSITE" id="PS50893"/>
    </source>
</evidence>
<evidence type="ECO:0000256" key="1">
    <source>
        <dbReference type="ARBA" id="ARBA00005417"/>
    </source>
</evidence>
<evidence type="ECO:0000256" key="5">
    <source>
        <dbReference type="ARBA" id="ARBA00022840"/>
    </source>
</evidence>
<dbReference type="PANTHER" id="PTHR42711">
    <property type="entry name" value="ABC TRANSPORTER ATP-BINDING PROTEIN"/>
    <property type="match status" value="1"/>
</dbReference>
<reference evidence="8" key="1">
    <citation type="submission" date="2016-10" db="EMBL/GenBank/DDBJ databases">
        <authorList>
            <person name="Varghese N."/>
            <person name="Submissions S."/>
        </authorList>
    </citation>
    <scope>NUCLEOTIDE SEQUENCE [LARGE SCALE GENOMIC DNA]</scope>
    <source>
        <strain evidence="8">DSM 26894</strain>
    </source>
</reference>
<dbReference type="InterPro" id="IPR003593">
    <property type="entry name" value="AAA+_ATPase"/>
</dbReference>
<dbReference type="PROSITE" id="PS50893">
    <property type="entry name" value="ABC_TRANSPORTER_2"/>
    <property type="match status" value="1"/>
</dbReference>
<dbReference type="InterPro" id="IPR017871">
    <property type="entry name" value="ABC_transporter-like_CS"/>
</dbReference>
<dbReference type="Pfam" id="PF00005">
    <property type="entry name" value="ABC_tran"/>
    <property type="match status" value="1"/>
</dbReference>
<dbReference type="Proteomes" id="UP000199392">
    <property type="component" value="Unassembled WGS sequence"/>
</dbReference>
<sequence>MSDLPITAVPPVARPRDEAAMSRPLLPLRVSGLRLAADGAALLDGVELSLAPGGCTVIMGPNGAGKSLLLKMLHGLLVPSGGEVSWNGTSAAQATARQALVFQKPVLLRRSVAANLDFVLKARGRDRSRRDALLREVGLLHKARQPARLLSGGEAQRLALARALATDPEVLFLDEPTASLDPASVLVIERIVGAARDRGTRIIFVTHDVGQARRMADEVVFLHRGRVAEHSHADVFFPEPRSQPARDYLAGRIVL</sequence>
<dbReference type="SUPFAM" id="SSF52540">
    <property type="entry name" value="P-loop containing nucleoside triphosphate hydrolases"/>
    <property type="match status" value="1"/>
</dbReference>
<evidence type="ECO:0000313" key="8">
    <source>
        <dbReference type="Proteomes" id="UP000199392"/>
    </source>
</evidence>
<dbReference type="GO" id="GO:0016887">
    <property type="term" value="F:ATP hydrolysis activity"/>
    <property type="evidence" value="ECO:0007669"/>
    <property type="project" value="InterPro"/>
</dbReference>
<dbReference type="RefSeq" id="WP_176806642.1">
    <property type="nucleotide sequence ID" value="NZ_FNCL01000005.1"/>
</dbReference>
<proteinExistence type="inferred from homology"/>
<evidence type="ECO:0000256" key="2">
    <source>
        <dbReference type="ARBA" id="ARBA00022448"/>
    </source>
</evidence>
<dbReference type="GO" id="GO:0005524">
    <property type="term" value="F:ATP binding"/>
    <property type="evidence" value="ECO:0007669"/>
    <property type="project" value="UniProtKB-KW"/>
</dbReference>
<keyword evidence="2" id="KW-0813">Transport</keyword>
<dbReference type="PROSITE" id="PS00211">
    <property type="entry name" value="ABC_TRANSPORTER_1"/>
    <property type="match status" value="1"/>
</dbReference>
<dbReference type="PANTHER" id="PTHR42711:SF5">
    <property type="entry name" value="ABC TRANSPORTER ATP-BINDING PROTEIN NATA"/>
    <property type="match status" value="1"/>
</dbReference>
<keyword evidence="8" id="KW-1185">Reference proteome</keyword>
<organism evidence="7 8">
    <name type="scientific">Alloyangia pacifica</name>
    <dbReference type="NCBI Taxonomy" id="311180"/>
    <lineage>
        <taxon>Bacteria</taxon>
        <taxon>Pseudomonadati</taxon>
        <taxon>Pseudomonadota</taxon>
        <taxon>Alphaproteobacteria</taxon>
        <taxon>Rhodobacterales</taxon>
        <taxon>Roseobacteraceae</taxon>
        <taxon>Alloyangia</taxon>
    </lineage>
</organism>
<dbReference type="InterPro" id="IPR050763">
    <property type="entry name" value="ABC_transporter_ATP-binding"/>
</dbReference>
<evidence type="ECO:0000256" key="4">
    <source>
        <dbReference type="ARBA" id="ARBA00022741"/>
    </source>
</evidence>
<keyword evidence="5 7" id="KW-0067">ATP-binding</keyword>
<keyword evidence="3" id="KW-0536">Nodulation</keyword>
<evidence type="ECO:0000313" key="7">
    <source>
        <dbReference type="EMBL" id="SFS84314.1"/>
    </source>
</evidence>
<dbReference type="AlphaFoldDB" id="A0A1I6T515"/>
<keyword evidence="4" id="KW-0547">Nucleotide-binding</keyword>
<evidence type="ECO:0000256" key="3">
    <source>
        <dbReference type="ARBA" id="ARBA00022458"/>
    </source>
</evidence>
<feature type="domain" description="ABC transporter" evidence="6">
    <location>
        <begin position="28"/>
        <end position="249"/>
    </location>
</feature>
<dbReference type="InterPro" id="IPR003439">
    <property type="entry name" value="ABC_transporter-like_ATP-bd"/>
</dbReference>
<dbReference type="SMART" id="SM00382">
    <property type="entry name" value="AAA"/>
    <property type="match status" value="1"/>
</dbReference>
<dbReference type="EMBL" id="FOZW01000005">
    <property type="protein sequence ID" value="SFS84314.1"/>
    <property type="molecule type" value="Genomic_DNA"/>
</dbReference>
<dbReference type="Gene3D" id="3.40.50.300">
    <property type="entry name" value="P-loop containing nucleotide triphosphate hydrolases"/>
    <property type="match status" value="1"/>
</dbReference>
<gene>
    <name evidence="7" type="ORF">SAMN04488050_105314</name>
</gene>
<name>A0A1I6T515_9RHOB</name>
<dbReference type="InterPro" id="IPR027417">
    <property type="entry name" value="P-loop_NTPase"/>
</dbReference>
<comment type="similarity">
    <text evidence="1">Belongs to the ABC transporter superfamily.</text>
</comment>